<feature type="transmembrane region" description="Helical" evidence="6">
    <location>
        <begin position="138"/>
        <end position="158"/>
    </location>
</feature>
<reference evidence="7" key="1">
    <citation type="submission" date="2020-03" db="EMBL/GenBank/DDBJ databases">
        <title>Solimonas marina sp. nov., isolated from deep seawater of the Pacific Ocean.</title>
        <authorList>
            <person name="Liu X."/>
            <person name="Lai Q."/>
            <person name="Sun F."/>
            <person name="Gai Y."/>
            <person name="Li G."/>
            <person name="Shao Z."/>
        </authorList>
    </citation>
    <scope>NUCLEOTIDE SEQUENCE</scope>
    <source>
        <strain evidence="7">C16B3</strain>
    </source>
</reference>
<organism evidence="7 8">
    <name type="scientific">Solimonas marina</name>
    <dbReference type="NCBI Taxonomy" id="2714601"/>
    <lineage>
        <taxon>Bacteria</taxon>
        <taxon>Pseudomonadati</taxon>
        <taxon>Pseudomonadota</taxon>
        <taxon>Gammaproteobacteria</taxon>
        <taxon>Nevskiales</taxon>
        <taxon>Nevskiaceae</taxon>
        <taxon>Solimonas</taxon>
    </lineage>
</organism>
<sequence>MSLKSLFARLVERSPYRAVGADDQRSWLFLVAIHVGVSICVPLFAFGGQLGRHMSFVELVGAVLAGAALIVVLAFATGYVGMRARVPTAILVRQTFGERGAHVVALVLTLASFGWFGVQTEMLVNSIFALAHVQPSAGLRLILTFAAGALMSSTAIIGVRALGKVTYIAVPLLLLVIAVPASIALSRQDLAPLLMKAPPEAAYGFGAVVSIVVGSHMSTIAISPDLTRFLRTPRDVAAGTIASFAVALPVLLLLSALLAVVYGSSDLVAVMVAAGVGAPALIVIILATWTSNDKNLYESALSLSALFPRIERWQLTAIAALIGTAVAAAGIFQHFIGFLVLLGLAIAPVAGVYLVDYWMGGTRYADGAPIERLRVAPFVAWAGGSLFGLMTLPADSSGLGWLTLTTVPTLDALLAAALLHIVLSRLLGSRRAAAANA</sequence>
<dbReference type="PANTHER" id="PTHR30569">
    <property type="entry name" value="CYTOSINE TRANSPORTER CODB"/>
    <property type="match status" value="1"/>
</dbReference>
<keyword evidence="3 6" id="KW-0812">Transmembrane</keyword>
<dbReference type="GO" id="GO:0015209">
    <property type="term" value="F:cytosine transmembrane transporter activity"/>
    <property type="evidence" value="ECO:0007669"/>
    <property type="project" value="InterPro"/>
</dbReference>
<dbReference type="PANTHER" id="PTHR30569:SF0">
    <property type="entry name" value="CYTOSINE PERMEASE"/>
    <property type="match status" value="1"/>
</dbReference>
<gene>
    <name evidence="7" type="ORF">G7Y82_09735</name>
</gene>
<dbReference type="RefSeq" id="WP_168147844.1">
    <property type="nucleotide sequence ID" value="NZ_JAAVXB010000004.1"/>
</dbReference>
<feature type="transmembrane region" description="Helical" evidence="6">
    <location>
        <begin position="27"/>
        <end position="47"/>
    </location>
</feature>
<proteinExistence type="inferred from homology"/>
<dbReference type="InterPro" id="IPR030191">
    <property type="entry name" value="CodB"/>
</dbReference>
<evidence type="ECO:0000313" key="7">
    <source>
        <dbReference type="EMBL" id="NKF22600.1"/>
    </source>
</evidence>
<feature type="transmembrane region" description="Helical" evidence="6">
    <location>
        <begin position="100"/>
        <end position="118"/>
    </location>
</feature>
<comment type="subcellular location">
    <subcellularLocation>
        <location evidence="1">Membrane</location>
        <topology evidence="1">Multi-pass membrane protein</topology>
    </subcellularLocation>
</comment>
<name>A0A969WAM9_9GAMM</name>
<feature type="transmembrane region" description="Helical" evidence="6">
    <location>
        <begin position="400"/>
        <end position="423"/>
    </location>
</feature>
<comment type="caution">
    <text evidence="7">The sequence shown here is derived from an EMBL/GenBank/DDBJ whole genome shotgun (WGS) entry which is preliminary data.</text>
</comment>
<feature type="transmembrane region" description="Helical" evidence="6">
    <location>
        <begin position="310"/>
        <end position="329"/>
    </location>
</feature>
<evidence type="ECO:0000313" key="8">
    <source>
        <dbReference type="Proteomes" id="UP000653472"/>
    </source>
</evidence>
<keyword evidence="8" id="KW-1185">Reference proteome</keyword>
<dbReference type="InterPro" id="IPR001248">
    <property type="entry name" value="Pur-cyt_permease"/>
</dbReference>
<dbReference type="Gene3D" id="1.10.4160.10">
    <property type="entry name" value="Hydantoin permease"/>
    <property type="match status" value="1"/>
</dbReference>
<feature type="transmembrane region" description="Helical" evidence="6">
    <location>
        <begin position="236"/>
        <end position="262"/>
    </location>
</feature>
<comment type="similarity">
    <text evidence="2">Belongs to the purine-cytosine permease (2.A.39) family.</text>
</comment>
<dbReference type="EMBL" id="JAAVXB010000004">
    <property type="protein sequence ID" value="NKF22600.1"/>
    <property type="molecule type" value="Genomic_DNA"/>
</dbReference>
<keyword evidence="4 6" id="KW-1133">Transmembrane helix</keyword>
<evidence type="ECO:0000256" key="3">
    <source>
        <dbReference type="ARBA" id="ARBA00022692"/>
    </source>
</evidence>
<dbReference type="Proteomes" id="UP000653472">
    <property type="component" value="Unassembled WGS sequence"/>
</dbReference>
<feature type="transmembrane region" description="Helical" evidence="6">
    <location>
        <begin position="59"/>
        <end position="80"/>
    </location>
</feature>
<accession>A0A969WAM9</accession>
<dbReference type="AlphaFoldDB" id="A0A969WAM9"/>
<feature type="transmembrane region" description="Helical" evidence="6">
    <location>
        <begin position="203"/>
        <end position="224"/>
    </location>
</feature>
<feature type="transmembrane region" description="Helical" evidence="6">
    <location>
        <begin position="165"/>
        <end position="183"/>
    </location>
</feature>
<feature type="transmembrane region" description="Helical" evidence="6">
    <location>
        <begin position="268"/>
        <end position="289"/>
    </location>
</feature>
<evidence type="ECO:0000256" key="6">
    <source>
        <dbReference type="SAM" id="Phobius"/>
    </source>
</evidence>
<feature type="transmembrane region" description="Helical" evidence="6">
    <location>
        <begin position="375"/>
        <end position="394"/>
    </location>
</feature>
<evidence type="ECO:0000256" key="5">
    <source>
        <dbReference type="ARBA" id="ARBA00023136"/>
    </source>
</evidence>
<evidence type="ECO:0008006" key="9">
    <source>
        <dbReference type="Google" id="ProtNLM"/>
    </source>
</evidence>
<evidence type="ECO:0000256" key="1">
    <source>
        <dbReference type="ARBA" id="ARBA00004141"/>
    </source>
</evidence>
<dbReference type="Pfam" id="PF02133">
    <property type="entry name" value="Transp_cyt_pur"/>
    <property type="match status" value="1"/>
</dbReference>
<dbReference type="GO" id="GO:0005886">
    <property type="term" value="C:plasma membrane"/>
    <property type="evidence" value="ECO:0007669"/>
    <property type="project" value="TreeGrafter"/>
</dbReference>
<feature type="transmembrane region" description="Helical" evidence="6">
    <location>
        <begin position="335"/>
        <end position="355"/>
    </location>
</feature>
<evidence type="ECO:0000256" key="2">
    <source>
        <dbReference type="ARBA" id="ARBA00008974"/>
    </source>
</evidence>
<keyword evidence="5 6" id="KW-0472">Membrane</keyword>
<evidence type="ECO:0000256" key="4">
    <source>
        <dbReference type="ARBA" id="ARBA00022989"/>
    </source>
</evidence>
<protein>
    <recommendedName>
        <fullName evidence="9">Cytosine permease</fullName>
    </recommendedName>
</protein>